<evidence type="ECO:0000256" key="4">
    <source>
        <dbReference type="ARBA" id="ARBA00023204"/>
    </source>
</evidence>
<evidence type="ECO:0000256" key="2">
    <source>
        <dbReference type="ARBA" id="ARBA00021975"/>
    </source>
</evidence>
<dbReference type="EMBL" id="CAJQUM010000001">
    <property type="protein sequence ID" value="CAG4883542.1"/>
    <property type="molecule type" value="Genomic_DNA"/>
</dbReference>
<dbReference type="PANTHER" id="PTHR10073:SF12">
    <property type="entry name" value="DNA MISMATCH REPAIR PROTEIN MLH1"/>
    <property type="match status" value="1"/>
</dbReference>
<comment type="function">
    <text evidence="5">This protein is involved in the repair of mismatches in DNA. It is required for dam-dependent methyl-directed DNA mismatch repair. May act as a 'molecular matchmaker', a protein that promotes the formation of a stable complex between two or more DNA-binding proteins in an ATP-dependent manner without itself being part of a final effector complex.</text>
</comment>
<dbReference type="HAMAP" id="MF_00149">
    <property type="entry name" value="DNA_mis_repair"/>
    <property type="match status" value="1"/>
</dbReference>
<dbReference type="NCBIfam" id="NF000949">
    <property type="entry name" value="PRK00095.1-2"/>
    <property type="match status" value="1"/>
</dbReference>
<feature type="compositionally biased region" description="Polar residues" evidence="6">
    <location>
        <begin position="336"/>
        <end position="351"/>
    </location>
</feature>
<evidence type="ECO:0000256" key="1">
    <source>
        <dbReference type="ARBA" id="ARBA00006082"/>
    </source>
</evidence>
<dbReference type="PROSITE" id="PS00058">
    <property type="entry name" value="DNA_MISMATCH_REPAIR_1"/>
    <property type="match status" value="1"/>
</dbReference>
<dbReference type="GO" id="GO:0140664">
    <property type="term" value="F:ATP-dependent DNA damage sensor activity"/>
    <property type="evidence" value="ECO:0007669"/>
    <property type="project" value="InterPro"/>
</dbReference>
<dbReference type="InterPro" id="IPR036890">
    <property type="entry name" value="HATPase_C_sf"/>
</dbReference>
<dbReference type="GO" id="GO:0032300">
    <property type="term" value="C:mismatch repair complex"/>
    <property type="evidence" value="ECO:0007669"/>
    <property type="project" value="InterPro"/>
</dbReference>
<dbReference type="AlphaFoldDB" id="A0A916N8Q6"/>
<dbReference type="InterPro" id="IPR014790">
    <property type="entry name" value="MutL_C"/>
</dbReference>
<dbReference type="InterPro" id="IPR002099">
    <property type="entry name" value="MutL/Mlh/PMS"/>
</dbReference>
<name>A0A916N8Q6_9PROT</name>
<dbReference type="GO" id="GO:0006298">
    <property type="term" value="P:mismatch repair"/>
    <property type="evidence" value="ECO:0007669"/>
    <property type="project" value="UniProtKB-UniRule"/>
</dbReference>
<dbReference type="InterPro" id="IPR037198">
    <property type="entry name" value="MutL_C_sf"/>
</dbReference>
<evidence type="ECO:0000256" key="6">
    <source>
        <dbReference type="SAM" id="MobiDB-lite"/>
    </source>
</evidence>
<dbReference type="Gene3D" id="3.30.230.10">
    <property type="match status" value="1"/>
</dbReference>
<dbReference type="Pfam" id="PF08676">
    <property type="entry name" value="MutL_C"/>
    <property type="match status" value="1"/>
</dbReference>
<evidence type="ECO:0000256" key="5">
    <source>
        <dbReference type="HAMAP-Rule" id="MF_00149"/>
    </source>
</evidence>
<comment type="similarity">
    <text evidence="1 5">Belongs to the DNA mismatch repair MutL/HexB family.</text>
</comment>
<dbReference type="InterPro" id="IPR014762">
    <property type="entry name" value="DNA_mismatch_repair_CS"/>
</dbReference>
<evidence type="ECO:0000313" key="10">
    <source>
        <dbReference type="Proteomes" id="UP000742786"/>
    </source>
</evidence>
<dbReference type="InterPro" id="IPR042120">
    <property type="entry name" value="MutL_C_dimsub"/>
</dbReference>
<sequence length="594" mass="64819">MPRIHPLPELLVSQIAAGEVVERPASVLKELVENSLDAGATQIDIQLHEGGVRLIRVTDDGVGIDSDDLPLALARHATSKIASLDDLERVVSYGFRGEALASIASVSRLSVTSRPQGAAHAMRLRNDADTTEPAALSSGTVIEVADLYFNTPARRKFLKTEATEYAHCSDVLQRMALANPAVAFTLSHNNTVRHRYGPGDEESRTRTLLGDDFFAHARRVDVAAGELRLTGFAALPAYSRSGRDEQYFYVNGRFVRDKLLMHAAREAYADILHGTRYPAYALFLELDPAEVDVNVHPAKIEVRFRNARGIHQFIFHALQRALAAPIGSQAIDMGAESSTGLRQGSPEQGQRAQPERNYFAAPQQASLAVAEQNPAVYLEFARSAFDTQRAAPSLSHPEHEAAPLGYAIAQLRGVYVLAQNRAGLVLVDMHAAHERILYERLKRQLDAGPPSTQPLLVPLLLAASAAEIATAEEHAETLPQLGFEIAAAGPQQLAVRAVPALLAAGDLPTLMRALLADLKEFPASRVIEARRNELLATMACHGAVRANRSLTLPEMNALLRDMEATERADQCNHGRPTWVQLSMSELDKLFMRGR</sequence>
<feature type="domain" description="DNA mismatch repair protein S5" evidence="8">
    <location>
        <begin position="205"/>
        <end position="323"/>
    </location>
</feature>
<dbReference type="SMART" id="SM01340">
    <property type="entry name" value="DNA_mis_repair"/>
    <property type="match status" value="1"/>
</dbReference>
<dbReference type="PANTHER" id="PTHR10073">
    <property type="entry name" value="DNA MISMATCH REPAIR PROTEIN MLH, PMS, MUTL"/>
    <property type="match status" value="1"/>
</dbReference>
<dbReference type="Proteomes" id="UP000742786">
    <property type="component" value="Unassembled WGS sequence"/>
</dbReference>
<dbReference type="SUPFAM" id="SSF54211">
    <property type="entry name" value="Ribosomal protein S5 domain 2-like"/>
    <property type="match status" value="1"/>
</dbReference>
<dbReference type="CDD" id="cd03482">
    <property type="entry name" value="MutL_Trans_MutL"/>
    <property type="match status" value="1"/>
</dbReference>
<evidence type="ECO:0000259" key="7">
    <source>
        <dbReference type="SMART" id="SM00853"/>
    </source>
</evidence>
<evidence type="ECO:0000256" key="3">
    <source>
        <dbReference type="ARBA" id="ARBA00022763"/>
    </source>
</evidence>
<dbReference type="InterPro" id="IPR020667">
    <property type="entry name" value="DNA_mismatch_repair_MutL"/>
</dbReference>
<gene>
    <name evidence="5 9" type="primary">mutL</name>
    <name evidence="9" type="ORF">GTOL_11425</name>
</gene>
<evidence type="ECO:0000259" key="8">
    <source>
        <dbReference type="SMART" id="SM01340"/>
    </source>
</evidence>
<feature type="domain" description="MutL C-terminal dimerisation" evidence="7">
    <location>
        <begin position="407"/>
        <end position="550"/>
    </location>
</feature>
<dbReference type="FunFam" id="3.30.565.10:FF:000003">
    <property type="entry name" value="DNA mismatch repair endonuclease MutL"/>
    <property type="match status" value="1"/>
</dbReference>
<evidence type="ECO:0000313" key="9">
    <source>
        <dbReference type="EMBL" id="CAG4883542.1"/>
    </source>
</evidence>
<keyword evidence="10" id="KW-1185">Reference proteome</keyword>
<dbReference type="Gene3D" id="3.30.1370.100">
    <property type="entry name" value="MutL, C-terminal domain, regulatory subdomain"/>
    <property type="match status" value="1"/>
</dbReference>
<dbReference type="GO" id="GO:0005524">
    <property type="term" value="F:ATP binding"/>
    <property type="evidence" value="ECO:0007669"/>
    <property type="project" value="InterPro"/>
</dbReference>
<dbReference type="Pfam" id="PF13589">
    <property type="entry name" value="HATPase_c_3"/>
    <property type="match status" value="1"/>
</dbReference>
<dbReference type="CDD" id="cd16926">
    <property type="entry name" value="HATPase_MutL-MLH-PMS-like"/>
    <property type="match status" value="1"/>
</dbReference>
<feature type="region of interest" description="Disordered" evidence="6">
    <location>
        <begin position="336"/>
        <end position="357"/>
    </location>
</feature>
<reference evidence="9" key="1">
    <citation type="submission" date="2021-04" db="EMBL/GenBank/DDBJ databases">
        <authorList>
            <person name="Hornung B."/>
        </authorList>
    </citation>
    <scope>NUCLEOTIDE SEQUENCE</scope>
    <source>
        <strain evidence="9">G5G6</strain>
    </source>
</reference>
<dbReference type="InterPro" id="IPR013507">
    <property type="entry name" value="DNA_mismatch_S5_2-like"/>
</dbReference>
<accession>A0A916N8Q6</accession>
<dbReference type="GO" id="GO:0030983">
    <property type="term" value="F:mismatched DNA binding"/>
    <property type="evidence" value="ECO:0007669"/>
    <property type="project" value="InterPro"/>
</dbReference>
<dbReference type="Gene3D" id="3.30.565.10">
    <property type="entry name" value="Histidine kinase-like ATPase, C-terminal domain"/>
    <property type="match status" value="1"/>
</dbReference>
<comment type="caution">
    <text evidence="9">The sequence shown here is derived from an EMBL/GenBank/DDBJ whole genome shotgun (WGS) entry which is preliminary data.</text>
</comment>
<dbReference type="Gene3D" id="3.30.1540.20">
    <property type="entry name" value="MutL, C-terminal domain, dimerisation subdomain"/>
    <property type="match status" value="1"/>
</dbReference>
<dbReference type="SMART" id="SM00853">
    <property type="entry name" value="MutL_C"/>
    <property type="match status" value="1"/>
</dbReference>
<protein>
    <recommendedName>
        <fullName evidence="2 5">DNA mismatch repair protein MutL</fullName>
    </recommendedName>
</protein>
<dbReference type="InterPro" id="IPR014721">
    <property type="entry name" value="Ribsml_uS5_D2-typ_fold_subgr"/>
</dbReference>
<dbReference type="InterPro" id="IPR020568">
    <property type="entry name" value="Ribosomal_Su5_D2-typ_SF"/>
</dbReference>
<keyword evidence="3 5" id="KW-0227">DNA damage</keyword>
<dbReference type="Pfam" id="PF01119">
    <property type="entry name" value="DNA_mis_repair"/>
    <property type="match status" value="1"/>
</dbReference>
<keyword evidence="4 5" id="KW-0234">DNA repair</keyword>
<dbReference type="SUPFAM" id="SSF118116">
    <property type="entry name" value="DNA mismatch repair protein MutL"/>
    <property type="match status" value="1"/>
</dbReference>
<dbReference type="InterPro" id="IPR042121">
    <property type="entry name" value="MutL_C_regsub"/>
</dbReference>
<organism evidence="9 10">
    <name type="scientific">Georgfuchsia toluolica</name>
    <dbReference type="NCBI Taxonomy" id="424218"/>
    <lineage>
        <taxon>Bacteria</taxon>
        <taxon>Pseudomonadati</taxon>
        <taxon>Pseudomonadota</taxon>
        <taxon>Betaproteobacteria</taxon>
        <taxon>Nitrosomonadales</taxon>
        <taxon>Sterolibacteriaceae</taxon>
        <taxon>Georgfuchsia</taxon>
    </lineage>
</organism>
<proteinExistence type="inferred from homology"/>
<dbReference type="InterPro" id="IPR038973">
    <property type="entry name" value="MutL/Mlh/Pms-like"/>
</dbReference>
<dbReference type="RefSeq" id="WP_220635500.1">
    <property type="nucleotide sequence ID" value="NZ_CAJQUM010000001.1"/>
</dbReference>
<dbReference type="NCBIfam" id="TIGR00585">
    <property type="entry name" value="mutl"/>
    <property type="match status" value="1"/>
</dbReference>
<dbReference type="GO" id="GO:0016887">
    <property type="term" value="F:ATP hydrolysis activity"/>
    <property type="evidence" value="ECO:0007669"/>
    <property type="project" value="InterPro"/>
</dbReference>
<dbReference type="SUPFAM" id="SSF55874">
    <property type="entry name" value="ATPase domain of HSP90 chaperone/DNA topoisomerase II/histidine kinase"/>
    <property type="match status" value="1"/>
</dbReference>